<dbReference type="SUPFAM" id="SSF47336">
    <property type="entry name" value="ACP-like"/>
    <property type="match status" value="2"/>
</dbReference>
<dbReference type="InterPro" id="IPR018201">
    <property type="entry name" value="Ketoacyl_synth_AS"/>
</dbReference>
<dbReference type="Gene3D" id="3.10.129.110">
    <property type="entry name" value="Polyketide synthase dehydratase"/>
    <property type="match status" value="1"/>
</dbReference>
<dbReference type="SMART" id="SM00827">
    <property type="entry name" value="PKS_AT"/>
    <property type="match status" value="2"/>
</dbReference>
<dbReference type="KEGG" id="sarm:DVA86_14695"/>
<dbReference type="InterPro" id="IPR050091">
    <property type="entry name" value="PKS_NRPS_Biosynth_Enz"/>
</dbReference>
<dbReference type="Pfam" id="PF21089">
    <property type="entry name" value="PKS_DH_N"/>
    <property type="match status" value="1"/>
</dbReference>
<dbReference type="GO" id="GO:0016491">
    <property type="term" value="F:oxidoreductase activity"/>
    <property type="evidence" value="ECO:0007669"/>
    <property type="project" value="InterPro"/>
</dbReference>
<dbReference type="InterPro" id="IPR016035">
    <property type="entry name" value="Acyl_Trfase/lysoPLipase"/>
</dbReference>
<feature type="compositionally biased region" description="Acidic residues" evidence="10">
    <location>
        <begin position="460"/>
        <end position="470"/>
    </location>
</feature>
<dbReference type="Pfam" id="PF14765">
    <property type="entry name" value="PS-DH"/>
    <property type="match status" value="1"/>
</dbReference>
<dbReference type="GO" id="GO:0006633">
    <property type="term" value="P:fatty acid biosynthetic process"/>
    <property type="evidence" value="ECO:0007669"/>
    <property type="project" value="InterPro"/>
</dbReference>
<dbReference type="Gene3D" id="1.20.5.1140">
    <property type="entry name" value="Docking domain of the erythromycin polyketide synthase (DEBS)"/>
    <property type="match status" value="1"/>
</dbReference>
<evidence type="ECO:0000259" key="11">
    <source>
        <dbReference type="PROSITE" id="PS50075"/>
    </source>
</evidence>
<dbReference type="PROSITE" id="PS01162">
    <property type="entry name" value="QOR_ZETA_CRYSTAL"/>
    <property type="match status" value="1"/>
</dbReference>
<gene>
    <name evidence="14" type="ORF">DVA86_14695</name>
</gene>
<dbReference type="SMART" id="SM01294">
    <property type="entry name" value="PKS_PP_betabranch"/>
    <property type="match status" value="2"/>
</dbReference>
<evidence type="ECO:0000256" key="2">
    <source>
        <dbReference type="ARBA" id="ARBA00004792"/>
    </source>
</evidence>
<dbReference type="PROSITE" id="PS50075">
    <property type="entry name" value="CARRIER"/>
    <property type="match status" value="2"/>
</dbReference>
<dbReference type="InterPro" id="IPR055123">
    <property type="entry name" value="SpnB-like_Rossmann"/>
</dbReference>
<dbReference type="GO" id="GO:0033068">
    <property type="term" value="P:macrolide biosynthetic process"/>
    <property type="evidence" value="ECO:0007669"/>
    <property type="project" value="UniProtKB-ARBA"/>
</dbReference>
<dbReference type="SMART" id="SM00822">
    <property type="entry name" value="PKS_KR"/>
    <property type="match status" value="2"/>
</dbReference>
<dbReference type="GO" id="GO:0031177">
    <property type="term" value="F:phosphopantetheine binding"/>
    <property type="evidence" value="ECO:0007669"/>
    <property type="project" value="InterPro"/>
</dbReference>
<dbReference type="InterPro" id="IPR013968">
    <property type="entry name" value="PKS_KR"/>
</dbReference>
<dbReference type="Pfam" id="PF08240">
    <property type="entry name" value="ADH_N"/>
    <property type="match status" value="1"/>
</dbReference>
<dbReference type="FunFam" id="1.10.1200.10:FF:000007">
    <property type="entry name" value="Probable polyketide synthase pks17"/>
    <property type="match status" value="2"/>
</dbReference>
<name>A0A345XQ01_9ACTN</name>
<organism evidence="14 15">
    <name type="scientific">Streptomyces armeniacus</name>
    <dbReference type="NCBI Taxonomy" id="83291"/>
    <lineage>
        <taxon>Bacteria</taxon>
        <taxon>Bacillati</taxon>
        <taxon>Actinomycetota</taxon>
        <taxon>Actinomycetes</taxon>
        <taxon>Kitasatosporales</taxon>
        <taxon>Streptomycetaceae</taxon>
        <taxon>Streptomyces</taxon>
    </lineage>
</organism>
<dbReference type="InterPro" id="IPR020807">
    <property type="entry name" value="PKS_DH"/>
</dbReference>
<dbReference type="SMART" id="SM00829">
    <property type="entry name" value="PKS_ER"/>
    <property type="match status" value="1"/>
</dbReference>
<dbReference type="RefSeq" id="WP_208878740.1">
    <property type="nucleotide sequence ID" value="NZ_CP031320.1"/>
</dbReference>
<dbReference type="GO" id="GO:0008270">
    <property type="term" value="F:zinc ion binding"/>
    <property type="evidence" value="ECO:0007669"/>
    <property type="project" value="InterPro"/>
</dbReference>
<dbReference type="PROSITE" id="PS52019">
    <property type="entry name" value="PKS_MFAS_DH"/>
    <property type="match status" value="1"/>
</dbReference>
<dbReference type="InterPro" id="IPR001227">
    <property type="entry name" value="Ac_transferase_dom_sf"/>
</dbReference>
<dbReference type="InterPro" id="IPR049551">
    <property type="entry name" value="PKS_DH_C"/>
</dbReference>
<feature type="region of interest" description="Disordered" evidence="10">
    <location>
        <begin position="1284"/>
        <end position="1330"/>
    </location>
</feature>
<feature type="compositionally biased region" description="Low complexity" evidence="10">
    <location>
        <begin position="471"/>
        <end position="484"/>
    </location>
</feature>
<dbReference type="FunFam" id="3.40.50.720:FF:000209">
    <property type="entry name" value="Polyketide synthase Pks12"/>
    <property type="match status" value="1"/>
</dbReference>
<sequence>MADDDKYLEYLKRVTAELRDTKRQLREAEEKDAEPLAIVAMSCRYPGGVRSPEDLWRVVAEGGDAISEFPTDRGWDLEAGYDPDPDNPGTFYAREGGFLHDASEFDPAFFGMSPREALATDPQQRLLLETAWEAFERAGIDPATLRGSNAGVFVGAATSGYGVGVTDIPEDLHGMLLVGNATSVASGRIAYHFGLEGPAVTVDTACSSSLVALHWAAQALRTRECDLALAGGVAIMASPGMFSEFSKQRGLAADGRCKPFSDDADGTGWSEGAGLLLVERLADARANGHQVLAVLRGSAINSDGASNGITAPNGPSQQRVIRQALANAGLAPGDIDAVEAHGTGTTLGDPIEAQALLATYGKEKDGDQPLWLGSLKSNFGHTQSAAGVAGIIKMVMAMRHGKLPQTLHVSEPSGHVDWDAGAVRLLSEPRDWPELDRPRRAAVSSFGISGTNAHTVIEQPEPEPEAEPEAESAAGDGAEADAAAGAVPPLPAVPWLLSARSEAALREQAARLLARLRDDTGVRALDVGHALATTRAAFEHRAVIVADDADRDAVLRALEALADPDETGTPSGVVTGRTVQGGTALLFSGQGAQRAGMGRELYEAFPVFAAAFDEVCAHLDAELDRPLRDVVFGDDAGALDATGYTQPALFAVEVALHRLLTHWGLKAKYLMGHSLGELTAAYVAGVWSLPDACRLVAARGRLMQALPEGGAMVAVQATEAEVLPLLEGRTGEVSLAALNGPRSTVVSGTEAAVTAVAEHFRGLDRKTSRLTVSHAFHSPLMDAMLDDFRQVAAAVTYHSPKTQVVSNLTGAPATEAELTSPDYWVRHVRHAVRFADGVHALAAKGVTRFVEVGPDSTLTAMAQSCLADAEERGDDTVRVPVATQRKDRPEAAALFAGLAGAYAYGARLDWAAVFTGQRARRVELPTYAFQRQPYWLKMSGAAALGDAAAAGLGAADHPLIGAVVRVADGDQVLLTGRLSTAAQPWLADHAISGTVLLPGTAFVELAVRAGDEVGCPLLEDLTLEAPLVLGAGGGAGSGPGSGGGGGVQLQLVVGPPDAAGRRPLDIYARPEGDDADVPWTRHASGALAPAASGAPGASGADLTAWPPPGAEPVPLDDFYPRLAEAGYQYGDAFQGLRAAWRQGDEVYAEVALPEEQHAATAGFGLHPALLDAALHGQLAGTGDGSGGVGLPFAWRGVALHAVGATELRVRIAPGDDGAVTLDLADEEGRPVASVGTLVSRAVSTDQLRAAEPRTDDALHRVAWTDLDTTPQPADPPRWHVLHAAAAAASSSRRNGEDSHGEGSGGTSPAVRAEGEGSATAGGDAAGHAASSPGAVAAGELAGVLLAHSAAVGGADEIGGLPAEPGTVLLPCNGSSNGSSDGAASAENATRVMATVQAWLDDDRSAQARLVVVTRGAVAARPGEGVDALADAAVWGLIRSAQEENPGRLVLVDLDGTDASRDALPEALARAEAEGEPQLAVRGGAVLVPRLAPARTGAALTPPEGSGSWLLAQGDGGTLEGLALVPHPAAGEPLAEGEVRVAVHAAGLNFRDVLISLGMYPGAANMGNEGAGTVLEVGPGVEGFAVGDRVMGLVPGAFGPVAVVDRRLIARIPEGWTFEQAATTPMVFLTAYYALCDLAALRGGERILVHAAAGGVGMAAVQVARHLGAEVYGTASEGKWDVLRGMGLDAAHTASSRDSGFEQAFREATGGDGVDVVLDALAGELVDASLRLLPRGGRFLEMGKTDIRDPEQVAQAHAGVAYRAFDLWEAGHDRIGEMLAELAGLFEAGSLAPLPVRAWDIRRAPEAFRFMSQAKHTGKLVLTVPQGWDPEGTVLVTGGTGTLGGLVARHLVTRHGVRHLLLTSRRGEDAPGAAELAAGLRELGAEVTVAACDAADRTALSALLDGVPDAHPLRAVVHTAGVLDDGMFGSLTAERLRGVLRPKADAALNLHELTLERGDDLTAFVLFSSVGGILGGTGQANYAAANTALDALAQHRHARGLPATSLAWSLWGEHSGITGHLRDEDLARIAASGLPALSTEQALALFDAALAVDEPLLAPVRLDLPALRKQAAAGRLTPMLRGMVRVASRRTVAGGAGDGGTALVKRLTGLTVPEQERLLLETVRKRAAAVLGYPGAEAVGADQAFKDLGFDSLTAVELRNQLGAATGLRLSATLVFDHPRPTELAGFLRGELVGSAEAVAETASTAAADDDPVVIVGMACQYPGGVESPEDLWRLVAEGGDAISAFPADRGWQLSGMPDGQGGFLYGAGQFDPSLFGISPREALAMDPQQRLLLETSWEVFERTGIDPASVKGSRTGVFVGAMGSGYASGLTTIPDGMEGYIGTGVSGSVISGRVAYTFGLEGPAVTVDTACSSSLVALHMAAQSLRQGECTMALAGGVTVMATPGTFGEFSKQSGLAADWRCKAFSADADGTSFSEGVGVLLLERRSDAERAGHRVLAVLRGSAVNQDGASNGLTAPSGKSQQRAIRSALSAARLSPADVDAMEAHGTGTSLGDPIEAQALLATYGQGRDEDRPLWLGSAKSNLGHTQAAAGAAGVIKMVMAMRHEELPRTLHADVPSPHIDWTSGRVELLTEPRPWPRGERPRRAGVSSFGISGTNAHVVLEEGAAPAAEPAAPEGAAPEGPVALPVYGRTADALRDQAKRLWAHLTAQHEAPSLRDLGHSLATTRTALEHRAVVVADGHQEFLDALGALAQGDAADAAQLVRGESTGGRTAFLFSGQGAQRPGMGRELYERFPVYARAFDEACGELDRHLAELGGPALRDAVFAPAGSEEAALLDRTAWTQASLFAVETALHALVRSWDVHPDVLIGHSVGGLTAAHAAGVLTLADACALVAARGRLMQALPEGGAMTAVQATEAEVLERLAGHEDRAAVAAVNGPASVVVSGDEDVVEAVAAHFAEEGRKTTRLRVSHAFHSPRMDAMLEDFAEVARGVRFTPPAVPVVSDLTGAQATDEELCSPDYWVRHARHAVRFCDGVRTLEADGVRAFVELGPDSALTAMALDSLSGPSTATVAVPLLRRDRPEVRTALLAAGALHAHGAGGDLSTLYGEGARRVELPTYAFQRRRFWLEPGEGAAPAAGTGSAADDAFWAAVEQSDLDGLAARLELDGDARLSEVLPALSSWRRREEDRTALNSWRYHVNWRPAGGSAAASVTGTWLLPLPSALEGDAWAEAVAGALTAHGARVVPVPLDTADPAALDRTALAERLRTVTDEHGAAAGVLSLLAAAPDADSAAAVPAGLAATTALLQALSDLGGDAPLWCATRGAVAVHPQEDVAAPEQAAVWGLGRVAALEHPRLWGGLIDVPAEFDARAGERLCTVLDGGRAQSAQGADAEDQTAVRSSGLFVRRLEHAGQPDASGAREPDGSDWKCSGTVLVTGGTGALGAHVARWLAEHGAEHLVLVSRRGPDADGSAELEAELTASGVRVTLAACDAADRTALAALLAEHPVDAVVHAAGVLDDGPIDGLTPGSLAAVLRPKQAAARNLHELTRGQDLSAFVLFSSIAGSIGSLGQANYAAANAYLDALAQQRRAQGLPATTVSWGPWAGSGMAVDPKVAERMRRGGAHPLDPDRALAALAGILRRGETAATVADVDWRLFAPGLTALRPSPLLSGLPEVAALGAQAAPQEADAGGAKLRAELAALGADEQERTLTQLVRTQVAGVLGHSGLDEIGPDRPFNALGFDSLMAVELRNRLGLATGLQLPATLLFDHPTARELATHLRGQLVVPDTGSAPVLAELDRLEQALAAVPDDDTQRSRIGARLRSLTARWNGTDGTDDKADGTREDTRDVSERISSAGADEIFDFIENDLGIS</sequence>
<proteinExistence type="predicted"/>
<dbReference type="PROSITE" id="PS00012">
    <property type="entry name" value="PHOSPHOPANTETHEINE"/>
    <property type="match status" value="2"/>
</dbReference>
<dbReference type="Proteomes" id="UP000254425">
    <property type="component" value="Chromosome"/>
</dbReference>
<dbReference type="SUPFAM" id="SSF51735">
    <property type="entry name" value="NAD(P)-binding Rossmann-fold domains"/>
    <property type="match status" value="5"/>
</dbReference>
<dbReference type="InterPro" id="IPR049552">
    <property type="entry name" value="PKS_DH_N"/>
</dbReference>
<protein>
    <submittedName>
        <fullName evidence="14">SDR family NAD(P)-dependent oxidoreductase</fullName>
    </submittedName>
</protein>
<dbReference type="InterPro" id="IPR057326">
    <property type="entry name" value="KR_dom"/>
</dbReference>
<evidence type="ECO:0000313" key="15">
    <source>
        <dbReference type="Proteomes" id="UP000254425"/>
    </source>
</evidence>
<dbReference type="InterPro" id="IPR032821">
    <property type="entry name" value="PKS_assoc"/>
</dbReference>
<dbReference type="InterPro" id="IPR041618">
    <property type="entry name" value="PKS_DE"/>
</dbReference>
<dbReference type="Gene3D" id="3.40.50.11460">
    <property type="match status" value="1"/>
</dbReference>
<feature type="domain" description="Ketosynthase family 3 (KS3)" evidence="12">
    <location>
        <begin position="33"/>
        <end position="459"/>
    </location>
</feature>
<dbReference type="Gene3D" id="3.40.366.10">
    <property type="entry name" value="Malonyl-Coenzyme A Acyl Carrier Protein, domain 2"/>
    <property type="match status" value="2"/>
</dbReference>
<dbReference type="Gene3D" id="3.40.50.720">
    <property type="entry name" value="NAD(P)-binding Rossmann-like Domain"/>
    <property type="match status" value="2"/>
</dbReference>
<dbReference type="Gene3D" id="1.10.1200.10">
    <property type="entry name" value="ACP-like"/>
    <property type="match status" value="2"/>
</dbReference>
<evidence type="ECO:0000256" key="1">
    <source>
        <dbReference type="ARBA" id="ARBA00001957"/>
    </source>
</evidence>
<keyword evidence="7" id="KW-0511">Multifunctional enzyme</keyword>
<evidence type="ECO:0000256" key="9">
    <source>
        <dbReference type="PROSITE-ProRule" id="PRU01363"/>
    </source>
</evidence>
<dbReference type="SUPFAM" id="SSF55048">
    <property type="entry name" value="Probable ACP-binding domain of malonyl-CoA ACP transacylase"/>
    <property type="match status" value="2"/>
</dbReference>
<dbReference type="EMBL" id="CP031320">
    <property type="protein sequence ID" value="AXK33717.1"/>
    <property type="molecule type" value="Genomic_DNA"/>
</dbReference>
<keyword evidence="3" id="KW-0596">Phosphopantetheine</keyword>
<comment type="pathway">
    <text evidence="2">Antibiotic biosynthesis.</text>
</comment>
<dbReference type="InterPro" id="IPR014031">
    <property type="entry name" value="Ketoacyl_synth_C"/>
</dbReference>
<keyword evidence="15" id="KW-1185">Reference proteome</keyword>
<evidence type="ECO:0000256" key="3">
    <source>
        <dbReference type="ARBA" id="ARBA00022450"/>
    </source>
</evidence>
<dbReference type="PANTHER" id="PTHR43775:SF51">
    <property type="entry name" value="INACTIVE PHENOLPHTHIOCEROL SYNTHESIS POLYKETIDE SYNTHASE TYPE I PKS1-RELATED"/>
    <property type="match status" value="1"/>
</dbReference>
<evidence type="ECO:0000259" key="12">
    <source>
        <dbReference type="PROSITE" id="PS52004"/>
    </source>
</evidence>
<dbReference type="InterPro" id="IPR036291">
    <property type="entry name" value="NAD(P)-bd_dom_sf"/>
</dbReference>
<keyword evidence="6" id="KW-0045">Antibiotic biosynthesis</keyword>
<dbReference type="Pfam" id="PF18369">
    <property type="entry name" value="PKS_DE"/>
    <property type="match status" value="1"/>
</dbReference>
<feature type="domain" description="Carrier" evidence="11">
    <location>
        <begin position="2116"/>
        <end position="2191"/>
    </location>
</feature>
<evidence type="ECO:0000256" key="7">
    <source>
        <dbReference type="ARBA" id="ARBA00023268"/>
    </source>
</evidence>
<dbReference type="CDD" id="cd00833">
    <property type="entry name" value="PKS"/>
    <property type="match status" value="2"/>
</dbReference>
<dbReference type="SUPFAM" id="SSF53901">
    <property type="entry name" value="Thiolase-like"/>
    <property type="match status" value="2"/>
</dbReference>
<comment type="cofactor">
    <cofactor evidence="1">
        <name>pantetheine 4'-phosphate</name>
        <dbReference type="ChEBI" id="CHEBI:47942"/>
    </cofactor>
</comment>
<dbReference type="Pfam" id="PF00109">
    <property type="entry name" value="ketoacyl-synt"/>
    <property type="match status" value="2"/>
</dbReference>
<feature type="region of interest" description="C-terminal hotdog fold" evidence="9">
    <location>
        <begin position="1110"/>
        <end position="1248"/>
    </location>
</feature>
<dbReference type="InterPro" id="IPR016036">
    <property type="entry name" value="Malonyl_transacylase_ACP-bd"/>
</dbReference>
<dbReference type="InterPro" id="IPR042104">
    <property type="entry name" value="PKS_dehydratase_sf"/>
</dbReference>
<dbReference type="Gene3D" id="3.30.70.3290">
    <property type="match status" value="2"/>
</dbReference>
<evidence type="ECO:0000256" key="5">
    <source>
        <dbReference type="ARBA" id="ARBA00022679"/>
    </source>
</evidence>
<feature type="domain" description="Carrier" evidence="11">
    <location>
        <begin position="3667"/>
        <end position="3742"/>
    </location>
</feature>
<dbReference type="InterPro" id="IPR016039">
    <property type="entry name" value="Thiolase-like"/>
</dbReference>
<evidence type="ECO:0000256" key="10">
    <source>
        <dbReference type="SAM" id="MobiDB-lite"/>
    </source>
</evidence>
<dbReference type="SMART" id="SM00825">
    <property type="entry name" value="PKS_KS"/>
    <property type="match status" value="2"/>
</dbReference>
<dbReference type="SMART" id="SM00826">
    <property type="entry name" value="PKS_DH"/>
    <property type="match status" value="1"/>
</dbReference>
<dbReference type="CDD" id="cd05195">
    <property type="entry name" value="enoyl_red"/>
    <property type="match status" value="1"/>
</dbReference>
<dbReference type="InterPro" id="IPR013154">
    <property type="entry name" value="ADH-like_N"/>
</dbReference>
<keyword evidence="4" id="KW-0597">Phosphoprotein</keyword>
<dbReference type="Pfam" id="PF16197">
    <property type="entry name" value="KAsynt_C_assoc"/>
    <property type="match status" value="2"/>
</dbReference>
<dbReference type="Pfam" id="PF22953">
    <property type="entry name" value="SpnB_Rossmann"/>
    <property type="match status" value="1"/>
</dbReference>
<dbReference type="InterPro" id="IPR020806">
    <property type="entry name" value="PKS_PP-bd"/>
</dbReference>
<dbReference type="Gene3D" id="3.90.180.10">
    <property type="entry name" value="Medium-chain alcohol dehydrogenases, catalytic domain"/>
    <property type="match status" value="1"/>
</dbReference>
<feature type="domain" description="PKS/mFAS DH" evidence="13">
    <location>
        <begin position="957"/>
        <end position="1248"/>
    </location>
</feature>
<dbReference type="FunFam" id="3.40.366.10:FF:000002">
    <property type="entry name" value="Probable polyketide synthase 2"/>
    <property type="match status" value="2"/>
</dbReference>
<dbReference type="PROSITE" id="PS00606">
    <property type="entry name" value="KS3_1"/>
    <property type="match status" value="2"/>
</dbReference>
<dbReference type="PROSITE" id="PS52004">
    <property type="entry name" value="KS3_2"/>
    <property type="match status" value="2"/>
</dbReference>
<dbReference type="InterPro" id="IPR036736">
    <property type="entry name" value="ACP-like_sf"/>
</dbReference>
<dbReference type="NCBIfam" id="NF045894">
    <property type="entry name" value="PKS_plus_SDR"/>
    <property type="match status" value="1"/>
</dbReference>
<dbReference type="InterPro" id="IPR006162">
    <property type="entry name" value="Ppantetheine_attach_site"/>
</dbReference>
<dbReference type="InterPro" id="IPR002364">
    <property type="entry name" value="Quin_OxRdtase/zeta-crystal_CS"/>
</dbReference>
<dbReference type="Pfam" id="PF00698">
    <property type="entry name" value="Acyl_transf_1"/>
    <property type="match status" value="2"/>
</dbReference>
<dbReference type="Pfam" id="PF08659">
    <property type="entry name" value="KR"/>
    <property type="match status" value="2"/>
</dbReference>
<evidence type="ECO:0000259" key="13">
    <source>
        <dbReference type="PROSITE" id="PS52019"/>
    </source>
</evidence>
<evidence type="ECO:0000256" key="6">
    <source>
        <dbReference type="ARBA" id="ARBA00023194"/>
    </source>
</evidence>
<feature type="region of interest" description="Disordered" evidence="10">
    <location>
        <begin position="450"/>
        <end position="484"/>
    </location>
</feature>
<dbReference type="Gene3D" id="3.40.47.10">
    <property type="match status" value="2"/>
</dbReference>
<dbReference type="InterPro" id="IPR049900">
    <property type="entry name" value="PKS_mFAS_DH"/>
</dbReference>
<dbReference type="InterPro" id="IPR020843">
    <property type="entry name" value="ER"/>
</dbReference>
<accession>A0A345XQ01</accession>
<feature type="active site" description="Proton donor; for dehydratase activity" evidence="9">
    <location>
        <position position="1171"/>
    </location>
</feature>
<feature type="compositionally biased region" description="Low complexity" evidence="10">
    <location>
        <begin position="1315"/>
        <end position="1330"/>
    </location>
</feature>
<dbReference type="CDD" id="cd08952">
    <property type="entry name" value="KR_1_SDR_x"/>
    <property type="match status" value="1"/>
</dbReference>
<evidence type="ECO:0000313" key="14">
    <source>
        <dbReference type="EMBL" id="AXK33717.1"/>
    </source>
</evidence>
<dbReference type="Pfam" id="PF02801">
    <property type="entry name" value="Ketoacyl-synt_C"/>
    <property type="match status" value="2"/>
</dbReference>
<dbReference type="InterPro" id="IPR011032">
    <property type="entry name" value="GroES-like_sf"/>
</dbReference>
<evidence type="ECO:0000256" key="8">
    <source>
        <dbReference type="ARBA" id="ARBA00023315"/>
    </source>
</evidence>
<dbReference type="GO" id="GO:0004315">
    <property type="term" value="F:3-oxoacyl-[acyl-carrier-protein] synthase activity"/>
    <property type="evidence" value="ECO:0007669"/>
    <property type="project" value="InterPro"/>
</dbReference>
<feature type="domain" description="Ketosynthase family 3 (KS3)" evidence="12">
    <location>
        <begin position="2209"/>
        <end position="2624"/>
    </location>
</feature>
<feature type="active site" description="Proton acceptor; for dehydratase activity" evidence="9">
    <location>
        <position position="989"/>
    </location>
</feature>
<dbReference type="Pfam" id="PF08990">
    <property type="entry name" value="Docking"/>
    <property type="match status" value="1"/>
</dbReference>
<keyword evidence="5" id="KW-0808">Transferase</keyword>
<dbReference type="Pfam" id="PF00550">
    <property type="entry name" value="PP-binding"/>
    <property type="match status" value="2"/>
</dbReference>
<dbReference type="SUPFAM" id="SSF52151">
    <property type="entry name" value="FabD/lysophospholipase-like"/>
    <property type="match status" value="2"/>
</dbReference>
<keyword evidence="8" id="KW-0012">Acyltransferase</keyword>
<dbReference type="CDD" id="cd08956">
    <property type="entry name" value="KR_3_FAS_SDR_x"/>
    <property type="match status" value="1"/>
</dbReference>
<dbReference type="SUPFAM" id="SSF50129">
    <property type="entry name" value="GroES-like"/>
    <property type="match status" value="1"/>
</dbReference>
<dbReference type="SMART" id="SM00823">
    <property type="entry name" value="PKS_PP"/>
    <property type="match status" value="2"/>
</dbReference>
<dbReference type="PANTHER" id="PTHR43775">
    <property type="entry name" value="FATTY ACID SYNTHASE"/>
    <property type="match status" value="1"/>
</dbReference>
<dbReference type="InterPro" id="IPR015083">
    <property type="entry name" value="NorB/c/GfsB-D-like_docking"/>
</dbReference>
<feature type="region of interest" description="N-terminal hotdog fold" evidence="9">
    <location>
        <begin position="957"/>
        <end position="1094"/>
    </location>
</feature>
<dbReference type="InterPro" id="IPR020841">
    <property type="entry name" value="PKS_Beta-ketoAc_synthase_dom"/>
</dbReference>
<evidence type="ECO:0000256" key="4">
    <source>
        <dbReference type="ARBA" id="ARBA00022553"/>
    </source>
</evidence>
<dbReference type="InterPro" id="IPR014043">
    <property type="entry name" value="Acyl_transferase_dom"/>
</dbReference>
<dbReference type="InterPro" id="IPR014030">
    <property type="entry name" value="Ketoacyl_synth_N"/>
</dbReference>
<dbReference type="Pfam" id="PF13602">
    <property type="entry name" value="ADH_zinc_N_2"/>
    <property type="match status" value="1"/>
</dbReference>
<dbReference type="InterPro" id="IPR009081">
    <property type="entry name" value="PP-bd_ACP"/>
</dbReference>
<reference evidence="14 15" key="1">
    <citation type="submission" date="2018-07" db="EMBL/GenBank/DDBJ databases">
        <title>Draft genome of the type strain Streptomyces armeniacus ATCC 15676.</title>
        <authorList>
            <person name="Labana P."/>
            <person name="Gosse J.T."/>
            <person name="Boddy C.N."/>
        </authorList>
    </citation>
    <scope>NUCLEOTIDE SEQUENCE [LARGE SCALE GENOMIC DNA]</scope>
    <source>
        <strain evidence="14 15">ATCC 15676</strain>
    </source>
</reference>
<dbReference type="GO" id="GO:0004312">
    <property type="term" value="F:fatty acid synthase activity"/>
    <property type="evidence" value="ECO:0007669"/>
    <property type="project" value="TreeGrafter"/>
</dbReference>
<dbReference type="FunFam" id="3.90.180.10:FF:000032">
    <property type="entry name" value="Probable polyketide synthase pks1"/>
    <property type="match status" value="1"/>
</dbReference>
<dbReference type="FunFam" id="3.40.47.10:FF:000019">
    <property type="entry name" value="Polyketide synthase type I"/>
    <property type="match status" value="2"/>
</dbReference>